<protein>
    <submittedName>
        <fullName evidence="1">2882_t:CDS:1</fullName>
    </submittedName>
</protein>
<name>A0ACA9MLY8_9GLOM</name>
<reference evidence="1" key="1">
    <citation type="submission" date="2021-06" db="EMBL/GenBank/DDBJ databases">
        <authorList>
            <person name="Kallberg Y."/>
            <person name="Tangrot J."/>
            <person name="Rosling A."/>
        </authorList>
    </citation>
    <scope>NUCLEOTIDE SEQUENCE</scope>
    <source>
        <strain evidence="1">CL356</strain>
    </source>
</reference>
<evidence type="ECO:0000313" key="1">
    <source>
        <dbReference type="EMBL" id="CAG8600944.1"/>
    </source>
</evidence>
<sequence length="321" mass="36731">DKRSQIIHFPQTWFNEPSGSISNTLGEQVYLYNVTELPAIQYEFKGETAREKFIRERRRNSIKKGFLHAWRGYTKYAWGYDELMPVTNKSRNSYNGWGATIIDSLDTLWIMNLTKEFEQAKEFVRTVNFTTSENDISVFETTIRYLGGLLSAYEFSRDSIFLEKALELGTALLPSFNSPSGLPYNTWNLTRGRTEPNFPQLSPGILSQAGTLQLEFMKLAQLSGNSEFFYKVCFVPGMLAIGAKVLNRPEDLKVAKRLVETCYWSYDATHTGIGAESIWFISANNTLNEKEKQWIESVHKKNGVPSGLMRIGPEYYLRPGN</sequence>
<accession>A0ACA9MLY8</accession>
<feature type="non-terminal residue" evidence="1">
    <location>
        <position position="1"/>
    </location>
</feature>
<comment type="caution">
    <text evidence="1">The sequence shown here is derived from an EMBL/GenBank/DDBJ whole genome shotgun (WGS) entry which is preliminary data.</text>
</comment>
<organism evidence="1 2">
    <name type="scientific">Acaulospora colombiana</name>
    <dbReference type="NCBI Taxonomy" id="27376"/>
    <lineage>
        <taxon>Eukaryota</taxon>
        <taxon>Fungi</taxon>
        <taxon>Fungi incertae sedis</taxon>
        <taxon>Mucoromycota</taxon>
        <taxon>Glomeromycotina</taxon>
        <taxon>Glomeromycetes</taxon>
        <taxon>Diversisporales</taxon>
        <taxon>Acaulosporaceae</taxon>
        <taxon>Acaulospora</taxon>
    </lineage>
</organism>
<proteinExistence type="predicted"/>
<evidence type="ECO:0000313" key="2">
    <source>
        <dbReference type="Proteomes" id="UP000789525"/>
    </source>
</evidence>
<dbReference type="Proteomes" id="UP000789525">
    <property type="component" value="Unassembled WGS sequence"/>
</dbReference>
<dbReference type="EMBL" id="CAJVPT010014011">
    <property type="protein sequence ID" value="CAG8600944.1"/>
    <property type="molecule type" value="Genomic_DNA"/>
</dbReference>
<keyword evidence="2" id="KW-1185">Reference proteome</keyword>
<gene>
    <name evidence="1" type="ORF">ACOLOM_LOCUS6678</name>
</gene>